<dbReference type="GO" id="GO:0008081">
    <property type="term" value="F:phosphoric diester hydrolase activity"/>
    <property type="evidence" value="ECO:0007669"/>
    <property type="project" value="EnsemblFungi"/>
</dbReference>
<evidence type="ECO:0000256" key="6">
    <source>
        <dbReference type="PIRSR" id="PIRSR604808-2"/>
    </source>
</evidence>
<dbReference type="PANTHER" id="PTHR22748">
    <property type="entry name" value="AP ENDONUCLEASE"/>
    <property type="match status" value="1"/>
</dbReference>
<dbReference type="eggNOG" id="KOG1294">
    <property type="taxonomic scope" value="Eukaryota"/>
</dbReference>
<feature type="domain" description="Endonuclease/exonuclease/phosphatase" evidence="8">
    <location>
        <begin position="17"/>
        <end position="347"/>
    </location>
</feature>
<protein>
    <recommendedName>
        <fullName evidence="8">Endonuclease/exonuclease/phosphatase domain-containing protein</fullName>
    </recommendedName>
</protein>
<evidence type="ECO:0000256" key="3">
    <source>
        <dbReference type="ARBA" id="ARBA00022801"/>
    </source>
</evidence>
<accession>G8JV97</accession>
<dbReference type="GO" id="GO:0046872">
    <property type="term" value="F:metal ion binding"/>
    <property type="evidence" value="ECO:0007669"/>
    <property type="project" value="UniProtKB-KW"/>
</dbReference>
<gene>
    <name evidence="9" type="ordered locus">Ecym_6193</name>
</gene>
<dbReference type="GeneID" id="11468964"/>
<dbReference type="InterPro" id="IPR005135">
    <property type="entry name" value="Endo/exonuclease/phosphatase"/>
</dbReference>
<feature type="site" description="Important for catalytic activity" evidence="7">
    <location>
        <position position="321"/>
    </location>
</feature>
<evidence type="ECO:0000256" key="2">
    <source>
        <dbReference type="ARBA" id="ARBA00022723"/>
    </source>
</evidence>
<dbReference type="Proteomes" id="UP000006790">
    <property type="component" value="Chromosome 6"/>
</dbReference>
<dbReference type="FunCoup" id="G8JV97">
    <property type="interactions" value="465"/>
</dbReference>
<comment type="cofactor">
    <cofactor evidence="6">
        <name>Mg(2+)</name>
        <dbReference type="ChEBI" id="CHEBI:18420"/>
    </cofactor>
    <cofactor evidence="6">
        <name>Mn(2+)</name>
        <dbReference type="ChEBI" id="CHEBI:29035"/>
    </cofactor>
    <text evidence="6">Probably binds two magnesium or manganese ions per subunit.</text>
</comment>
<comment type="similarity">
    <text evidence="1">Belongs to the DNA repair enzymes AP/ExoA family.</text>
</comment>
<dbReference type="InParanoid" id="G8JV97"/>
<dbReference type="InterPro" id="IPR036691">
    <property type="entry name" value="Endo/exonu/phosph_ase_sf"/>
</dbReference>
<dbReference type="OMA" id="YTVWNTL"/>
<dbReference type="AlphaFoldDB" id="G8JV97"/>
<organism evidence="9 10">
    <name type="scientific">Eremothecium cymbalariae (strain CBS 270.75 / DBVPG 7215 / KCTC 17166 / NRRL Y-17582)</name>
    <name type="common">Yeast</name>
    <dbReference type="NCBI Taxonomy" id="931890"/>
    <lineage>
        <taxon>Eukaryota</taxon>
        <taxon>Fungi</taxon>
        <taxon>Dikarya</taxon>
        <taxon>Ascomycota</taxon>
        <taxon>Saccharomycotina</taxon>
        <taxon>Saccharomycetes</taxon>
        <taxon>Saccharomycetales</taxon>
        <taxon>Saccharomycetaceae</taxon>
        <taxon>Eremothecium</taxon>
    </lineage>
</organism>
<dbReference type="GO" id="GO:0006284">
    <property type="term" value="P:base-excision repair"/>
    <property type="evidence" value="ECO:0007669"/>
    <property type="project" value="EnsemblFungi"/>
</dbReference>
<feature type="site" description="Transition state stabilizer" evidence="7">
    <location>
        <position position="217"/>
    </location>
</feature>
<dbReference type="GO" id="GO:0005634">
    <property type="term" value="C:nucleus"/>
    <property type="evidence" value="ECO:0007669"/>
    <property type="project" value="TreeGrafter"/>
</dbReference>
<evidence type="ECO:0000313" key="9">
    <source>
        <dbReference type="EMBL" id="AET40576.1"/>
    </source>
</evidence>
<evidence type="ECO:0000256" key="4">
    <source>
        <dbReference type="ARBA" id="ARBA00022842"/>
    </source>
</evidence>
<feature type="active site" evidence="5">
    <location>
        <position position="174"/>
    </location>
</feature>
<evidence type="ECO:0000256" key="5">
    <source>
        <dbReference type="PIRSR" id="PIRSR604808-1"/>
    </source>
</evidence>
<evidence type="ECO:0000256" key="7">
    <source>
        <dbReference type="PIRSR" id="PIRSR604808-3"/>
    </source>
</evidence>
<keyword evidence="6" id="KW-0464">Manganese</keyword>
<feature type="active site" description="Proton donor/acceptor" evidence="5">
    <location>
        <position position="215"/>
    </location>
</feature>
<dbReference type="GO" id="GO:0008311">
    <property type="term" value="F:double-stranded DNA 3'-5' DNA exonuclease activity"/>
    <property type="evidence" value="ECO:0007669"/>
    <property type="project" value="EnsemblFungi"/>
</dbReference>
<feature type="binding site" evidence="6">
    <location>
        <position position="217"/>
    </location>
    <ligand>
        <name>Mg(2+)</name>
        <dbReference type="ChEBI" id="CHEBI:18420"/>
        <label>1</label>
    </ligand>
</feature>
<dbReference type="RefSeq" id="XP_003647393.1">
    <property type="nucleotide sequence ID" value="XM_003647345.1"/>
</dbReference>
<evidence type="ECO:0000256" key="1">
    <source>
        <dbReference type="ARBA" id="ARBA00007092"/>
    </source>
</evidence>
<feature type="binding site" evidence="6">
    <location>
        <position position="20"/>
    </location>
    <ligand>
        <name>Mg(2+)</name>
        <dbReference type="ChEBI" id="CHEBI:18420"/>
        <label>1</label>
    </ligand>
</feature>
<dbReference type="SUPFAM" id="SSF56219">
    <property type="entry name" value="DNase I-like"/>
    <property type="match status" value="1"/>
</dbReference>
<evidence type="ECO:0000259" key="8">
    <source>
        <dbReference type="Pfam" id="PF03372"/>
    </source>
</evidence>
<sequence length="460" mass="52697">MDTVHGELKAPNNVRFITFNVNGIRTLFSHYPFSRMNNSLSQLFKFLDGDIITFQELKIDRLTVSKWGIVDDAYSFITIPKVKRGYSGVGCWVRIREESDPLSSLLKVVKAEEGITGLLKVKRNGELVSYRDDPTIGIGGYENLPYSDDAEELDSQGRCVIIELACGIVVISTYCPANSTQTEEGEVFRMKFLKLLFKRVRNLKEQGKEVVLMGDINVSRDLIDKAEALEQQRLIIRDADAGLEFEKKYMNAVRGFIYDPLRITCRMLNEMLADSIIPEFARNGILIDSTRYIQGRNRLKMYTVWNTIMNSRPVNYGSRLDYIFVTTALQSRIRNANIWPQIMGSDHCPVFLDLSFTKITAVVLDKTYPIPKFEARLKYNLNQKNIMDMFKPGSMISFKEKPNLVRNRIAKRMSKNTPNIQSHFDNKNKKREIDIGKLNIYSLKKTNEAQAADEKGLDST</sequence>
<dbReference type="EMBL" id="CP002502">
    <property type="protein sequence ID" value="AET40576.1"/>
    <property type="molecule type" value="Genomic_DNA"/>
</dbReference>
<dbReference type="PROSITE" id="PS51435">
    <property type="entry name" value="AP_NUCLEASE_F1_4"/>
    <property type="match status" value="1"/>
</dbReference>
<dbReference type="InterPro" id="IPR004808">
    <property type="entry name" value="AP_endonuc_1"/>
</dbReference>
<dbReference type="STRING" id="931890.G8JV97"/>
<dbReference type="OrthoDB" id="391817at2759"/>
<keyword evidence="3" id="KW-0378">Hydrolase</keyword>
<feature type="active site" description="Proton acceptor" evidence="5">
    <location>
        <position position="347"/>
    </location>
</feature>
<name>G8JV97_ERECY</name>
<keyword evidence="4 6" id="KW-0460">Magnesium</keyword>
<feature type="binding site" evidence="6">
    <location>
        <position position="215"/>
    </location>
    <ligand>
        <name>Mg(2+)</name>
        <dbReference type="ChEBI" id="CHEBI:18420"/>
        <label>1</label>
    </ligand>
</feature>
<keyword evidence="2 6" id="KW-0479">Metal-binding</keyword>
<dbReference type="KEGG" id="erc:Ecym_6193"/>
<dbReference type="GO" id="GO:0003906">
    <property type="term" value="F:DNA-(apurinic or apyrimidinic site) endonuclease activity"/>
    <property type="evidence" value="ECO:0007669"/>
    <property type="project" value="EnsemblFungi"/>
</dbReference>
<feature type="site" description="Interaction with DNA substrate" evidence="7">
    <location>
        <position position="347"/>
    </location>
</feature>
<dbReference type="Gene3D" id="3.60.10.10">
    <property type="entry name" value="Endonuclease/exonuclease/phosphatase"/>
    <property type="match status" value="1"/>
</dbReference>
<reference evidence="10" key="1">
    <citation type="journal article" date="2012" name="G3 (Bethesda)">
        <title>Pichia sorbitophila, an interspecies yeast hybrid reveals early steps of genome resolution following polyploidization.</title>
        <authorList>
            <person name="Leh Louis V."/>
            <person name="Despons L."/>
            <person name="Friedrich A."/>
            <person name="Martin T."/>
            <person name="Durrens P."/>
            <person name="Casaregola S."/>
            <person name="Neuveglise C."/>
            <person name="Fairhead C."/>
            <person name="Marck C."/>
            <person name="Cruz J.A."/>
            <person name="Straub M.L."/>
            <person name="Kugler V."/>
            <person name="Sacerdot C."/>
            <person name="Uzunov Z."/>
            <person name="Thierry A."/>
            <person name="Weiss S."/>
            <person name="Bleykasten C."/>
            <person name="De Montigny J."/>
            <person name="Jacques N."/>
            <person name="Jung P."/>
            <person name="Lemaire M."/>
            <person name="Mallet S."/>
            <person name="Morel G."/>
            <person name="Richard G.F."/>
            <person name="Sarkar A."/>
            <person name="Savel G."/>
            <person name="Schacherer J."/>
            <person name="Seret M.L."/>
            <person name="Talla E."/>
            <person name="Samson G."/>
            <person name="Jubin C."/>
            <person name="Poulain J."/>
            <person name="Vacherie B."/>
            <person name="Barbe V."/>
            <person name="Pelletier E."/>
            <person name="Sherman D.J."/>
            <person name="Westhof E."/>
            <person name="Weissenbach J."/>
            <person name="Baret P.V."/>
            <person name="Wincker P."/>
            <person name="Gaillardin C."/>
            <person name="Dujon B."/>
            <person name="Souciet J.L."/>
        </authorList>
    </citation>
    <scope>NUCLEOTIDE SEQUENCE [LARGE SCALE GENOMIC DNA]</scope>
    <source>
        <strain evidence="10">CBS 270.75 / DBVPG 7215 / KCTC 17166 / NRRL Y-17582</strain>
    </source>
</reference>
<feature type="binding site" evidence="6">
    <location>
        <position position="346"/>
    </location>
    <ligand>
        <name>Mg(2+)</name>
        <dbReference type="ChEBI" id="CHEBI:18420"/>
        <label>1</label>
    </ligand>
</feature>
<dbReference type="Pfam" id="PF03372">
    <property type="entry name" value="Exo_endo_phos"/>
    <property type="match status" value="1"/>
</dbReference>
<dbReference type="PANTHER" id="PTHR22748:SF4">
    <property type="entry name" value="DNA-(APURINIC OR APYRIMIDINIC SITE) ENDONUCLEASE 2"/>
    <property type="match status" value="1"/>
</dbReference>
<evidence type="ECO:0000313" key="10">
    <source>
        <dbReference type="Proteomes" id="UP000006790"/>
    </source>
</evidence>
<keyword evidence="10" id="KW-1185">Reference proteome</keyword>
<proteinExistence type="inferred from homology"/>
<dbReference type="HOGENOM" id="CLU_010374_0_0_1"/>
<feature type="binding site" evidence="6">
    <location>
        <position position="56"/>
    </location>
    <ligand>
        <name>Mg(2+)</name>
        <dbReference type="ChEBI" id="CHEBI:18420"/>
        <label>1</label>
    </ligand>
</feature>
<feature type="binding site" evidence="6">
    <location>
        <position position="347"/>
    </location>
    <ligand>
        <name>Mg(2+)</name>
        <dbReference type="ChEBI" id="CHEBI:18420"/>
        <label>1</label>
    </ligand>
</feature>